<evidence type="ECO:0000313" key="3">
    <source>
        <dbReference type="Proteomes" id="UP001596047"/>
    </source>
</evidence>
<dbReference type="InterPro" id="IPR023210">
    <property type="entry name" value="NADP_OxRdtase_dom"/>
</dbReference>
<proteinExistence type="predicted"/>
<organism evidence="2 3">
    <name type="scientific">Paenibacillus solisilvae</name>
    <dbReference type="NCBI Taxonomy" id="2486751"/>
    <lineage>
        <taxon>Bacteria</taxon>
        <taxon>Bacillati</taxon>
        <taxon>Bacillota</taxon>
        <taxon>Bacilli</taxon>
        <taxon>Bacillales</taxon>
        <taxon>Paenibacillaceae</taxon>
        <taxon>Paenibacillus</taxon>
    </lineage>
</organism>
<feature type="domain" description="NADP-dependent oxidoreductase" evidence="1">
    <location>
        <begin position="24"/>
        <end position="198"/>
    </location>
</feature>
<name>A0ABW0VZL9_9BACL</name>
<evidence type="ECO:0000313" key="2">
    <source>
        <dbReference type="EMBL" id="MFC5649946.1"/>
    </source>
</evidence>
<reference evidence="3" key="1">
    <citation type="journal article" date="2019" name="Int. J. Syst. Evol. Microbiol.">
        <title>The Global Catalogue of Microorganisms (GCM) 10K type strain sequencing project: providing services to taxonomists for standard genome sequencing and annotation.</title>
        <authorList>
            <consortium name="The Broad Institute Genomics Platform"/>
            <consortium name="The Broad Institute Genome Sequencing Center for Infectious Disease"/>
            <person name="Wu L."/>
            <person name="Ma J."/>
        </authorList>
    </citation>
    <scope>NUCLEOTIDE SEQUENCE [LARGE SCALE GENOMIC DNA]</scope>
    <source>
        <strain evidence="3">CGMCC 1.3240</strain>
    </source>
</reference>
<dbReference type="InterPro" id="IPR053135">
    <property type="entry name" value="AKR2_Oxidoreductase"/>
</dbReference>
<protein>
    <submittedName>
        <fullName evidence="2">Aldo/keto reductase</fullName>
    </submittedName>
</protein>
<comment type="caution">
    <text evidence="2">The sequence shown here is derived from an EMBL/GenBank/DDBJ whole genome shotgun (WGS) entry which is preliminary data.</text>
</comment>
<gene>
    <name evidence="2" type="ORF">ACFPYJ_12600</name>
</gene>
<dbReference type="RefSeq" id="WP_379188501.1">
    <property type="nucleotide sequence ID" value="NZ_JBHSOW010000043.1"/>
</dbReference>
<dbReference type="SUPFAM" id="SSF51430">
    <property type="entry name" value="NAD(P)-linked oxidoreductase"/>
    <property type="match status" value="1"/>
</dbReference>
<sequence length="265" mass="30139">MPIHSKLGLGGHTFIAELGNDPLATFEEQCEIVRTCLNESIHLIDTTYYQERAALGQIFTAIGRREEARVMAWNFFKEPGKENELVPFTPFESAHIRQMLEELQTDSIDILVIHAHDDSVKLKQELSLAKQWMSEGKVKKVGLGMAQLKHLQLLPDDHPVTHVLAPYNAFRLEAAEMFTYARDYGMTTIALSPFIRGWKLDELGEQKSMAADLLLRWVTQQPLIDHVIVSMRAKDWIHANLQAAGRGPLNEKERTIIDNWTARIG</sequence>
<dbReference type="Pfam" id="PF00248">
    <property type="entry name" value="Aldo_ket_red"/>
    <property type="match status" value="1"/>
</dbReference>
<dbReference type="Proteomes" id="UP001596047">
    <property type="component" value="Unassembled WGS sequence"/>
</dbReference>
<dbReference type="PANTHER" id="PTHR43312">
    <property type="entry name" value="D-THREO-ALDOSE 1-DEHYDROGENASE"/>
    <property type="match status" value="1"/>
</dbReference>
<dbReference type="InterPro" id="IPR036812">
    <property type="entry name" value="NAD(P)_OxRdtase_dom_sf"/>
</dbReference>
<dbReference type="EMBL" id="JBHSOW010000043">
    <property type="protein sequence ID" value="MFC5649946.1"/>
    <property type="molecule type" value="Genomic_DNA"/>
</dbReference>
<evidence type="ECO:0000259" key="1">
    <source>
        <dbReference type="Pfam" id="PF00248"/>
    </source>
</evidence>
<dbReference type="Gene3D" id="3.20.20.100">
    <property type="entry name" value="NADP-dependent oxidoreductase domain"/>
    <property type="match status" value="1"/>
</dbReference>
<dbReference type="PANTHER" id="PTHR43312:SF1">
    <property type="entry name" value="NADP-DEPENDENT OXIDOREDUCTASE DOMAIN-CONTAINING PROTEIN"/>
    <property type="match status" value="1"/>
</dbReference>
<keyword evidence="3" id="KW-1185">Reference proteome</keyword>
<accession>A0ABW0VZL9</accession>